<reference evidence="1 2" key="1">
    <citation type="journal article" date="2013" name="Genome Announc.">
        <title>Draft Genome Sequence of Strain JLT2015T, Belonging to the Family Sphingomonadaceae of the Alphaproteobacteria.</title>
        <authorList>
            <person name="Tang K."/>
            <person name="Liu K."/>
            <person name="Li S."/>
            <person name="Jiao N."/>
        </authorList>
    </citation>
    <scope>NUCLEOTIDE SEQUENCE [LARGE SCALE GENOMIC DNA]</scope>
    <source>
        <strain evidence="1 2">JLT2015</strain>
    </source>
</reference>
<comment type="caution">
    <text evidence="1">The sequence shown here is derived from an EMBL/GenBank/DDBJ whole genome shotgun (WGS) entry which is preliminary data.</text>
</comment>
<name>M2U1S3_9SPHN</name>
<organism evidence="1 2">
    <name type="scientific">Pacificimonas flava</name>
    <dbReference type="NCBI Taxonomy" id="1234595"/>
    <lineage>
        <taxon>Bacteria</taxon>
        <taxon>Pseudomonadati</taxon>
        <taxon>Pseudomonadota</taxon>
        <taxon>Alphaproteobacteria</taxon>
        <taxon>Sphingomonadales</taxon>
        <taxon>Sphingosinicellaceae</taxon>
        <taxon>Pacificimonas</taxon>
    </lineage>
</organism>
<proteinExistence type="predicted"/>
<accession>M2U1S3</accession>
<evidence type="ECO:0000313" key="1">
    <source>
        <dbReference type="EMBL" id="EMD81927.1"/>
    </source>
</evidence>
<gene>
    <name evidence="1" type="ORF">C725_2716</name>
</gene>
<dbReference type="Proteomes" id="UP000011717">
    <property type="component" value="Unassembled WGS sequence"/>
</dbReference>
<evidence type="ECO:0000313" key="2">
    <source>
        <dbReference type="Proteomes" id="UP000011717"/>
    </source>
</evidence>
<keyword evidence="2" id="KW-1185">Reference proteome</keyword>
<protein>
    <submittedName>
        <fullName evidence="1">Uncharacterized protein</fullName>
    </submittedName>
</protein>
<dbReference type="EMBL" id="AMRV01000012">
    <property type="protein sequence ID" value="EMD81927.1"/>
    <property type="molecule type" value="Genomic_DNA"/>
</dbReference>
<sequence length="51" mass="5234">MQIVVTGTHQNGSRITIAGPGAVGFDDAGLLGIEFEKPPAIVVEPDWSGNA</sequence>
<dbReference type="AlphaFoldDB" id="M2U1S3"/>